<dbReference type="STRING" id="133383.A0A1R0GPS9"/>
<organism evidence="1 2">
    <name type="scientific">Smittium mucronatum</name>
    <dbReference type="NCBI Taxonomy" id="133383"/>
    <lineage>
        <taxon>Eukaryota</taxon>
        <taxon>Fungi</taxon>
        <taxon>Fungi incertae sedis</taxon>
        <taxon>Zoopagomycota</taxon>
        <taxon>Kickxellomycotina</taxon>
        <taxon>Harpellomycetes</taxon>
        <taxon>Harpellales</taxon>
        <taxon>Legeriomycetaceae</taxon>
        <taxon>Smittium</taxon>
    </lineage>
</organism>
<reference evidence="1 2" key="1">
    <citation type="journal article" date="2016" name="Mol. Biol. Evol.">
        <title>Genome-Wide Survey of Gut Fungi (Harpellales) Reveals the First Horizontally Transferred Ubiquitin Gene from a Mosquito Host.</title>
        <authorList>
            <person name="Wang Y."/>
            <person name="White M.M."/>
            <person name="Kvist S."/>
            <person name="Moncalvo J.M."/>
        </authorList>
    </citation>
    <scope>NUCLEOTIDE SEQUENCE [LARGE SCALE GENOMIC DNA]</scope>
    <source>
        <strain evidence="1 2">ALG-7-W6</strain>
    </source>
</reference>
<dbReference type="EMBL" id="LSSL01005356">
    <property type="protein sequence ID" value="OLY78890.1"/>
    <property type="molecule type" value="Genomic_DNA"/>
</dbReference>
<comment type="caution">
    <text evidence="1">The sequence shown here is derived from an EMBL/GenBank/DDBJ whole genome shotgun (WGS) entry which is preliminary data.</text>
</comment>
<accession>A0A1R0GPS9</accession>
<protein>
    <submittedName>
        <fullName evidence="1">Transposon TX1 uncharacterized 149 kDa protein</fullName>
    </submittedName>
</protein>
<dbReference type="PANTHER" id="PTHR19446">
    <property type="entry name" value="REVERSE TRANSCRIPTASES"/>
    <property type="match status" value="1"/>
</dbReference>
<name>A0A1R0GPS9_9FUNG</name>
<dbReference type="AlphaFoldDB" id="A0A1R0GPS9"/>
<gene>
    <name evidence="1" type="ORF">AYI68_g7052</name>
</gene>
<evidence type="ECO:0000313" key="1">
    <source>
        <dbReference type="EMBL" id="OLY78890.1"/>
    </source>
</evidence>
<sequence>MEKLNTFNGGSTILLTPKKGNLKSLKNYRLITLYNADEKIYTKIITKRLQKVIGILIDIHQSGFVKNGKNFDNTLTANFLFEKNFIIPIETNGCLIILDQEKYYYRFD</sequence>
<dbReference type="OrthoDB" id="5598377at2759"/>
<evidence type="ECO:0000313" key="2">
    <source>
        <dbReference type="Proteomes" id="UP000187455"/>
    </source>
</evidence>
<proteinExistence type="predicted"/>
<keyword evidence="2" id="KW-1185">Reference proteome</keyword>
<dbReference type="Proteomes" id="UP000187455">
    <property type="component" value="Unassembled WGS sequence"/>
</dbReference>